<reference evidence="2 3" key="1">
    <citation type="submission" date="2012-10" db="EMBL/GenBank/DDBJ databases">
        <authorList>
            <person name="Zafar N."/>
            <person name="Inman J."/>
            <person name="Hall N."/>
            <person name="Lorenzi H."/>
            <person name="Caler E."/>
        </authorList>
    </citation>
    <scope>NUCLEOTIDE SEQUENCE [LARGE SCALE GENOMIC DNA]</scope>
    <source>
        <strain evidence="2 3">IP1</strain>
    </source>
</reference>
<feature type="signal peptide" evidence="1">
    <location>
        <begin position="1"/>
        <end position="18"/>
    </location>
</feature>
<dbReference type="AlphaFoldDB" id="A0A0A1UAY4"/>
<keyword evidence="1" id="KW-0732">Signal</keyword>
<dbReference type="EMBL" id="KB206491">
    <property type="protein sequence ID" value="ELP90330.1"/>
    <property type="molecule type" value="Genomic_DNA"/>
</dbReference>
<dbReference type="RefSeq" id="XP_004257101.1">
    <property type="nucleotide sequence ID" value="XM_004257053.1"/>
</dbReference>
<evidence type="ECO:0000313" key="2">
    <source>
        <dbReference type="EMBL" id="ELP90330.1"/>
    </source>
</evidence>
<feature type="chain" id="PRO_5001991209" description="Auto-transporter adhesin head GIN domain-containing protein" evidence="1">
    <location>
        <begin position="19"/>
        <end position="244"/>
    </location>
</feature>
<evidence type="ECO:0000313" key="3">
    <source>
        <dbReference type="Proteomes" id="UP000014680"/>
    </source>
</evidence>
<organism evidence="2 3">
    <name type="scientific">Entamoeba invadens IP1</name>
    <dbReference type="NCBI Taxonomy" id="370355"/>
    <lineage>
        <taxon>Eukaryota</taxon>
        <taxon>Amoebozoa</taxon>
        <taxon>Evosea</taxon>
        <taxon>Archamoebae</taxon>
        <taxon>Mastigamoebida</taxon>
        <taxon>Entamoebidae</taxon>
        <taxon>Entamoeba</taxon>
    </lineage>
</organism>
<protein>
    <recommendedName>
        <fullName evidence="4">Auto-transporter adhesin head GIN domain-containing protein</fullName>
    </recommendedName>
</protein>
<feature type="non-terminal residue" evidence="2">
    <location>
        <position position="1"/>
    </location>
</feature>
<dbReference type="GeneID" id="14889308"/>
<gene>
    <name evidence="2" type="ORF">EIN_189900</name>
</gene>
<keyword evidence="3" id="KW-1185">Reference proteome</keyword>
<dbReference type="Proteomes" id="UP000014680">
    <property type="component" value="Unassembled WGS sequence"/>
</dbReference>
<evidence type="ECO:0000256" key="1">
    <source>
        <dbReference type="SAM" id="SignalP"/>
    </source>
</evidence>
<dbReference type="KEGG" id="eiv:EIN_189900"/>
<sequence>MKINFCLLIVIVLSDTCSFPESFPALYTFDKVCSFENELEIKGSVVFEMVNNSSFRPNQKTTVKESAQFIMKSNSFIEAMWDFKVDNGGYLKLESNSKIYSDRMLFLGTNSRIHLYNNSEIYMGGYFYIYWSGSVELFDNSVMRDVGYIYAFGDSSIILNGNSQFKTKALCNLQSIQVKVNDNSCFYTPTFSLYNNGILVVNSTFKKNSFEVVDFSMDVASGQIIGISYIKVSSKTNLKNVIFE</sequence>
<dbReference type="VEuPathDB" id="AmoebaDB:EIN_189900"/>
<feature type="non-terminal residue" evidence="2">
    <location>
        <position position="244"/>
    </location>
</feature>
<proteinExistence type="predicted"/>
<name>A0A0A1UAY4_ENTIV</name>
<evidence type="ECO:0008006" key="4">
    <source>
        <dbReference type="Google" id="ProtNLM"/>
    </source>
</evidence>
<accession>A0A0A1UAY4</accession>